<evidence type="ECO:0000256" key="3">
    <source>
        <dbReference type="ARBA" id="ARBA00023110"/>
    </source>
</evidence>
<keyword evidence="8" id="KW-1185">Reference proteome</keyword>
<dbReference type="OrthoDB" id="1902587at2759"/>
<feature type="domain" description="Nucleoplasmin-like" evidence="6">
    <location>
        <begin position="23"/>
        <end position="115"/>
    </location>
</feature>
<dbReference type="PANTHER" id="PTHR43811">
    <property type="entry name" value="FKBP-TYPE PEPTIDYL-PROLYL CIS-TRANS ISOMERASE FKPA"/>
    <property type="match status" value="1"/>
</dbReference>
<evidence type="ECO:0000256" key="4">
    <source>
        <dbReference type="ARBA" id="ARBA00023235"/>
    </source>
</evidence>
<dbReference type="InterPro" id="IPR041232">
    <property type="entry name" value="NPL"/>
</dbReference>
<reference evidence="7 8" key="1">
    <citation type="submission" date="2020-09" db="EMBL/GenBank/DDBJ databases">
        <title>De no assembly of potato wild relative species, Solanum commersonii.</title>
        <authorList>
            <person name="Cho K."/>
        </authorList>
    </citation>
    <scope>NUCLEOTIDE SEQUENCE [LARGE SCALE GENOMIC DNA]</scope>
    <source>
        <strain evidence="7">LZ3.2</strain>
        <tissue evidence="7">Leaf</tissue>
    </source>
</reference>
<dbReference type="AlphaFoldDB" id="A0A9J5X5W2"/>
<dbReference type="Proteomes" id="UP000824120">
    <property type="component" value="Chromosome 10"/>
</dbReference>
<proteinExistence type="predicted"/>
<evidence type="ECO:0000313" key="7">
    <source>
        <dbReference type="EMBL" id="KAG5583274.1"/>
    </source>
</evidence>
<dbReference type="Gene3D" id="2.60.120.340">
    <property type="entry name" value="Nucleoplasmin core domain"/>
    <property type="match status" value="1"/>
</dbReference>
<name>A0A9J5X5W2_SOLCO</name>
<feature type="region of interest" description="Disordered" evidence="5">
    <location>
        <begin position="179"/>
        <end position="200"/>
    </location>
</feature>
<dbReference type="GO" id="GO:0003755">
    <property type="term" value="F:peptidyl-prolyl cis-trans isomerase activity"/>
    <property type="evidence" value="ECO:0007669"/>
    <property type="project" value="UniProtKB-KW"/>
</dbReference>
<evidence type="ECO:0000256" key="5">
    <source>
        <dbReference type="SAM" id="MobiDB-lite"/>
    </source>
</evidence>
<feature type="compositionally biased region" description="Basic and acidic residues" evidence="5">
    <location>
        <begin position="249"/>
        <end position="269"/>
    </location>
</feature>
<keyword evidence="4" id="KW-0413">Isomerase</keyword>
<gene>
    <name evidence="7" type="ORF">H5410_053901</name>
</gene>
<feature type="compositionally biased region" description="Basic and acidic residues" evidence="5">
    <location>
        <begin position="179"/>
        <end position="189"/>
    </location>
</feature>
<organism evidence="7 8">
    <name type="scientific">Solanum commersonii</name>
    <name type="common">Commerson's wild potato</name>
    <name type="synonym">Commerson's nightshade</name>
    <dbReference type="NCBI Taxonomy" id="4109"/>
    <lineage>
        <taxon>Eukaryota</taxon>
        <taxon>Viridiplantae</taxon>
        <taxon>Streptophyta</taxon>
        <taxon>Embryophyta</taxon>
        <taxon>Tracheophyta</taxon>
        <taxon>Spermatophyta</taxon>
        <taxon>Magnoliopsida</taxon>
        <taxon>eudicotyledons</taxon>
        <taxon>Gunneridae</taxon>
        <taxon>Pentapetalae</taxon>
        <taxon>asterids</taxon>
        <taxon>lamiids</taxon>
        <taxon>Solanales</taxon>
        <taxon>Solanaceae</taxon>
        <taxon>Solanoideae</taxon>
        <taxon>Solaneae</taxon>
        <taxon>Solanum</taxon>
    </lineage>
</organism>
<dbReference type="Pfam" id="PF17800">
    <property type="entry name" value="NPL"/>
    <property type="match status" value="1"/>
</dbReference>
<keyword evidence="3" id="KW-0697">Rotamase</keyword>
<sequence>MQPTHDDIDDFNEAKKRFKTNALWGVELKPGKPFTHNFEKEQGRLHVSEATLSTGSTSMTSLVQCQVGDKKPICMCSLVPEKQETCPLNLEFEEDHEDVTFLVIGSHNVNLSGFFYGEREDCFGDEYGSDPYEEDVADTDCAIEFEYDTEDGSTGNDFIMYPPSRVPNSTGVKIEEILEDGKPTDESGTSKRAKKRKNQLNVTDDIENSILVKCNTDSPLLESEYEDGFAPRESKSKRSEEAQNDTAADEMKGLTRIICDDTSKANDYQ</sequence>
<feature type="compositionally biased region" description="Basic and acidic residues" evidence="5">
    <location>
        <begin position="229"/>
        <end position="241"/>
    </location>
</feature>
<comment type="catalytic activity">
    <reaction evidence="1">
        <text>[protein]-peptidylproline (omega=180) = [protein]-peptidylproline (omega=0)</text>
        <dbReference type="Rhea" id="RHEA:16237"/>
        <dbReference type="Rhea" id="RHEA-COMP:10747"/>
        <dbReference type="Rhea" id="RHEA-COMP:10748"/>
        <dbReference type="ChEBI" id="CHEBI:83833"/>
        <dbReference type="ChEBI" id="CHEBI:83834"/>
        <dbReference type="EC" id="5.2.1.8"/>
    </reaction>
</comment>
<evidence type="ECO:0000313" key="8">
    <source>
        <dbReference type="Proteomes" id="UP000824120"/>
    </source>
</evidence>
<evidence type="ECO:0000256" key="2">
    <source>
        <dbReference type="ARBA" id="ARBA00013194"/>
    </source>
</evidence>
<accession>A0A9J5X5W2</accession>
<feature type="non-terminal residue" evidence="7">
    <location>
        <position position="269"/>
    </location>
</feature>
<dbReference type="PANTHER" id="PTHR43811:SF46">
    <property type="entry name" value="PEPTIDYLPROLYL ISOMERASE"/>
    <property type="match status" value="1"/>
</dbReference>
<protein>
    <recommendedName>
        <fullName evidence="2">peptidylprolyl isomerase</fullName>
        <ecNumber evidence="2">5.2.1.8</ecNumber>
    </recommendedName>
</protein>
<evidence type="ECO:0000259" key="6">
    <source>
        <dbReference type="Pfam" id="PF17800"/>
    </source>
</evidence>
<dbReference type="EC" id="5.2.1.8" evidence="2"/>
<dbReference type="EMBL" id="JACXVP010000010">
    <property type="protein sequence ID" value="KAG5583274.1"/>
    <property type="molecule type" value="Genomic_DNA"/>
</dbReference>
<evidence type="ECO:0000256" key="1">
    <source>
        <dbReference type="ARBA" id="ARBA00000971"/>
    </source>
</evidence>
<comment type="caution">
    <text evidence="7">The sequence shown here is derived from an EMBL/GenBank/DDBJ whole genome shotgun (WGS) entry which is preliminary data.</text>
</comment>
<feature type="region of interest" description="Disordered" evidence="5">
    <location>
        <begin position="222"/>
        <end position="269"/>
    </location>
</feature>